<evidence type="ECO:0000256" key="1">
    <source>
        <dbReference type="SAM" id="MobiDB-lite"/>
    </source>
</evidence>
<keyword evidence="3" id="KW-1185">Reference proteome</keyword>
<sequence>APRQRQPPGRGWGLQGRADCPSEDTGLGREILGARVLNAASREIFAHEGELCPRTAADPPSEL</sequence>
<dbReference type="Proteomes" id="UP001266305">
    <property type="component" value="Unassembled WGS sequence"/>
</dbReference>
<protein>
    <submittedName>
        <fullName evidence="2">Uncharacterized protein</fullName>
    </submittedName>
</protein>
<feature type="region of interest" description="Disordered" evidence="1">
    <location>
        <begin position="1"/>
        <end position="26"/>
    </location>
</feature>
<accession>A0ABQ9VMC2</accession>
<comment type="caution">
    <text evidence="2">The sequence shown here is derived from an EMBL/GenBank/DDBJ whole genome shotgun (WGS) entry which is preliminary data.</text>
</comment>
<feature type="non-terminal residue" evidence="2">
    <location>
        <position position="1"/>
    </location>
</feature>
<organism evidence="2 3">
    <name type="scientific">Saguinus oedipus</name>
    <name type="common">Cotton-top tamarin</name>
    <name type="synonym">Oedipomidas oedipus</name>
    <dbReference type="NCBI Taxonomy" id="9490"/>
    <lineage>
        <taxon>Eukaryota</taxon>
        <taxon>Metazoa</taxon>
        <taxon>Chordata</taxon>
        <taxon>Craniata</taxon>
        <taxon>Vertebrata</taxon>
        <taxon>Euteleostomi</taxon>
        <taxon>Mammalia</taxon>
        <taxon>Eutheria</taxon>
        <taxon>Euarchontoglires</taxon>
        <taxon>Primates</taxon>
        <taxon>Haplorrhini</taxon>
        <taxon>Platyrrhini</taxon>
        <taxon>Cebidae</taxon>
        <taxon>Callitrichinae</taxon>
        <taxon>Saguinus</taxon>
    </lineage>
</organism>
<evidence type="ECO:0000313" key="3">
    <source>
        <dbReference type="Proteomes" id="UP001266305"/>
    </source>
</evidence>
<gene>
    <name evidence="2" type="ORF">P7K49_009981</name>
</gene>
<reference evidence="2 3" key="1">
    <citation type="submission" date="2023-05" db="EMBL/GenBank/DDBJ databases">
        <title>B98-5 Cell Line De Novo Hybrid Assembly: An Optical Mapping Approach.</title>
        <authorList>
            <person name="Kananen K."/>
            <person name="Auerbach J.A."/>
            <person name="Kautto E."/>
            <person name="Blachly J.S."/>
        </authorList>
    </citation>
    <scope>NUCLEOTIDE SEQUENCE [LARGE SCALE GENOMIC DNA]</scope>
    <source>
        <strain evidence="2">B95-8</strain>
        <tissue evidence="2">Cell line</tissue>
    </source>
</reference>
<dbReference type="EMBL" id="JASSZA010000005">
    <property type="protein sequence ID" value="KAK2110235.1"/>
    <property type="molecule type" value="Genomic_DNA"/>
</dbReference>
<evidence type="ECO:0000313" key="2">
    <source>
        <dbReference type="EMBL" id="KAK2110235.1"/>
    </source>
</evidence>
<name>A0ABQ9VMC2_SAGOE</name>
<proteinExistence type="predicted"/>